<dbReference type="AlphaFoldDB" id="A0A0C2GK02"/>
<reference evidence="1 2" key="1">
    <citation type="submission" date="2013-12" db="EMBL/GenBank/DDBJ databases">
        <title>Draft genome of the parsitic nematode Ancylostoma duodenale.</title>
        <authorList>
            <person name="Mitreva M."/>
        </authorList>
    </citation>
    <scope>NUCLEOTIDE SEQUENCE [LARGE SCALE GENOMIC DNA]</scope>
    <source>
        <strain evidence="1 2">Zhejiang</strain>
    </source>
</reference>
<gene>
    <name evidence="1" type="ORF">ANCDUO_12432</name>
</gene>
<dbReference type="OrthoDB" id="5850509at2759"/>
<name>A0A0C2GK02_9BILA</name>
<dbReference type="EMBL" id="KN734449">
    <property type="protein sequence ID" value="KIH57381.1"/>
    <property type="molecule type" value="Genomic_DNA"/>
</dbReference>
<protein>
    <submittedName>
        <fullName evidence="1">Uncharacterized protein</fullName>
    </submittedName>
</protein>
<evidence type="ECO:0000313" key="2">
    <source>
        <dbReference type="Proteomes" id="UP000054047"/>
    </source>
</evidence>
<organism evidence="1 2">
    <name type="scientific">Ancylostoma duodenale</name>
    <dbReference type="NCBI Taxonomy" id="51022"/>
    <lineage>
        <taxon>Eukaryota</taxon>
        <taxon>Metazoa</taxon>
        <taxon>Ecdysozoa</taxon>
        <taxon>Nematoda</taxon>
        <taxon>Chromadorea</taxon>
        <taxon>Rhabditida</taxon>
        <taxon>Rhabditina</taxon>
        <taxon>Rhabditomorpha</taxon>
        <taxon>Strongyloidea</taxon>
        <taxon>Ancylostomatidae</taxon>
        <taxon>Ancylostomatinae</taxon>
        <taxon>Ancylostoma</taxon>
    </lineage>
</organism>
<accession>A0A0C2GK02</accession>
<dbReference type="Proteomes" id="UP000054047">
    <property type="component" value="Unassembled WGS sequence"/>
</dbReference>
<keyword evidence="2" id="KW-1185">Reference proteome</keyword>
<proteinExistence type="predicted"/>
<sequence length="81" mass="9116">MIHLNWIAALSLSELQIDPPSWISKGRPTEGTGCCYATESIDLLALEWCIQMHDYKELRELTIVNSRVQPLKTLVMTLSAA</sequence>
<evidence type="ECO:0000313" key="1">
    <source>
        <dbReference type="EMBL" id="KIH57381.1"/>
    </source>
</evidence>